<dbReference type="PANTHER" id="PTHR48250">
    <property type="entry name" value="CUTINASE 2-RELATED"/>
    <property type="match status" value="1"/>
</dbReference>
<feature type="active site" description="Proton donor/acceptor" evidence="11">
    <location>
        <position position="216"/>
    </location>
</feature>
<dbReference type="InterPro" id="IPR043579">
    <property type="entry name" value="CUTINASE_2"/>
</dbReference>
<dbReference type="EC" id="3.1.1.74" evidence="3"/>
<evidence type="ECO:0000256" key="12">
    <source>
        <dbReference type="PIRSR" id="PIRSR611150-2"/>
    </source>
</evidence>
<dbReference type="PRINTS" id="PR00129">
    <property type="entry name" value="CUTINASE"/>
</dbReference>
<feature type="active site" evidence="11">
    <location>
        <position position="203"/>
    </location>
</feature>
<evidence type="ECO:0000256" key="6">
    <source>
        <dbReference type="ARBA" id="ARBA00022729"/>
    </source>
</evidence>
<keyword evidence="5" id="KW-0964">Secreted</keyword>
<dbReference type="PROSITE" id="PS00931">
    <property type="entry name" value="CUTINASE_2"/>
    <property type="match status" value="1"/>
</dbReference>
<feature type="chain" id="PRO_5042838081" description="cutinase" evidence="13">
    <location>
        <begin position="17"/>
        <end position="235"/>
    </location>
</feature>
<dbReference type="FunFam" id="3.40.50.1820:FF:000235">
    <property type="entry name" value="Cutinase 1"/>
    <property type="match status" value="1"/>
</dbReference>
<dbReference type="SMART" id="SM01110">
    <property type="entry name" value="Cutinase"/>
    <property type="match status" value="1"/>
</dbReference>
<evidence type="ECO:0000256" key="7">
    <source>
        <dbReference type="ARBA" id="ARBA00022801"/>
    </source>
</evidence>
<keyword evidence="9 12" id="KW-1015">Disulfide bond</keyword>
<dbReference type="GO" id="GO:0005576">
    <property type="term" value="C:extracellular region"/>
    <property type="evidence" value="ECO:0007669"/>
    <property type="project" value="UniProtKB-SubCell"/>
</dbReference>
<sequence>MKFLTAITALASVVSALPTEDVRARQLIESHEQTMEYLKARAWDTTGETANELLDGGACPPVIWIYARGSTEGGNLGSLGGRVGKALENSLGAANVWVQGVGGAYNANLLDNLLSKGTTDAAINEMKNLLSRASTQCPNAKILAGGYSQGAALAGEAISTSSAAIRDKIKGVVLFGWTKNQQWNGAIPNYPSNRLKVYCESGDLVCTGTLIVTPAHSTYKDEAEGVAPQFLISKL</sequence>
<reference evidence="14" key="2">
    <citation type="submission" date="2023-05" db="EMBL/GenBank/DDBJ databases">
        <authorList>
            <consortium name="Lawrence Berkeley National Laboratory"/>
            <person name="Steindorff A."/>
            <person name="Hensen N."/>
            <person name="Bonometti L."/>
            <person name="Westerberg I."/>
            <person name="Brannstrom I.O."/>
            <person name="Guillou S."/>
            <person name="Cros-Aarteil S."/>
            <person name="Calhoun S."/>
            <person name="Haridas S."/>
            <person name="Kuo A."/>
            <person name="Mondo S."/>
            <person name="Pangilinan J."/>
            <person name="Riley R."/>
            <person name="Labutti K."/>
            <person name="Andreopoulos B."/>
            <person name="Lipzen A."/>
            <person name="Chen C."/>
            <person name="Yanf M."/>
            <person name="Daum C."/>
            <person name="Ng V."/>
            <person name="Clum A."/>
            <person name="Ohm R."/>
            <person name="Martin F."/>
            <person name="Silar P."/>
            <person name="Natvig D."/>
            <person name="Lalanne C."/>
            <person name="Gautier V."/>
            <person name="Ament-Velasquez S.L."/>
            <person name="Kruys A."/>
            <person name="Hutchinson M.I."/>
            <person name="Powell A.J."/>
            <person name="Barry K."/>
            <person name="Miller A.N."/>
            <person name="Grigoriev I.V."/>
            <person name="Debuchy R."/>
            <person name="Gladieux P."/>
            <person name="Thoren M.H."/>
            <person name="Johannesson H."/>
        </authorList>
    </citation>
    <scope>NUCLEOTIDE SEQUENCE</scope>
    <source>
        <strain evidence="14">CBS 990.96</strain>
    </source>
</reference>
<comment type="caution">
    <text evidence="14">The sequence shown here is derived from an EMBL/GenBank/DDBJ whole genome shotgun (WGS) entry which is preliminary data.</text>
</comment>
<evidence type="ECO:0000256" key="3">
    <source>
        <dbReference type="ARBA" id="ARBA00013095"/>
    </source>
</evidence>
<keyword evidence="6 13" id="KW-0732">Signal</keyword>
<organism evidence="14 15">
    <name type="scientific">Podospora fimiseda</name>
    <dbReference type="NCBI Taxonomy" id="252190"/>
    <lineage>
        <taxon>Eukaryota</taxon>
        <taxon>Fungi</taxon>
        <taxon>Dikarya</taxon>
        <taxon>Ascomycota</taxon>
        <taxon>Pezizomycotina</taxon>
        <taxon>Sordariomycetes</taxon>
        <taxon>Sordariomycetidae</taxon>
        <taxon>Sordariales</taxon>
        <taxon>Podosporaceae</taxon>
        <taxon>Podospora</taxon>
    </lineage>
</organism>
<evidence type="ECO:0000256" key="5">
    <source>
        <dbReference type="ARBA" id="ARBA00022525"/>
    </source>
</evidence>
<evidence type="ECO:0000256" key="13">
    <source>
        <dbReference type="SAM" id="SignalP"/>
    </source>
</evidence>
<evidence type="ECO:0000256" key="10">
    <source>
        <dbReference type="ARBA" id="ARBA00034045"/>
    </source>
</evidence>
<dbReference type="PANTHER" id="PTHR48250:SF3">
    <property type="entry name" value="CUTINASE 1-RELATED"/>
    <property type="match status" value="1"/>
</dbReference>
<feature type="signal peptide" evidence="13">
    <location>
        <begin position="1"/>
        <end position="16"/>
    </location>
</feature>
<dbReference type="GO" id="GO:0016052">
    <property type="term" value="P:carbohydrate catabolic process"/>
    <property type="evidence" value="ECO:0007669"/>
    <property type="project" value="TreeGrafter"/>
</dbReference>
<name>A0AAN7BR02_9PEZI</name>
<dbReference type="InterPro" id="IPR029058">
    <property type="entry name" value="AB_hydrolase_fold"/>
</dbReference>
<comment type="subcellular location">
    <subcellularLocation>
        <location evidence="1">Secreted</location>
    </subcellularLocation>
</comment>
<dbReference type="InterPro" id="IPR000675">
    <property type="entry name" value="Cutinase/axe"/>
</dbReference>
<dbReference type="Pfam" id="PF01083">
    <property type="entry name" value="Cutinase"/>
    <property type="match status" value="1"/>
</dbReference>
<reference evidence="14" key="1">
    <citation type="journal article" date="2023" name="Mol. Phylogenet. Evol.">
        <title>Genome-scale phylogeny and comparative genomics of the fungal order Sordariales.</title>
        <authorList>
            <person name="Hensen N."/>
            <person name="Bonometti L."/>
            <person name="Westerberg I."/>
            <person name="Brannstrom I.O."/>
            <person name="Guillou S."/>
            <person name="Cros-Aarteil S."/>
            <person name="Calhoun S."/>
            <person name="Haridas S."/>
            <person name="Kuo A."/>
            <person name="Mondo S."/>
            <person name="Pangilinan J."/>
            <person name="Riley R."/>
            <person name="LaButti K."/>
            <person name="Andreopoulos B."/>
            <person name="Lipzen A."/>
            <person name="Chen C."/>
            <person name="Yan M."/>
            <person name="Daum C."/>
            <person name="Ng V."/>
            <person name="Clum A."/>
            <person name="Steindorff A."/>
            <person name="Ohm R.A."/>
            <person name="Martin F."/>
            <person name="Silar P."/>
            <person name="Natvig D.O."/>
            <person name="Lalanne C."/>
            <person name="Gautier V."/>
            <person name="Ament-Velasquez S.L."/>
            <person name="Kruys A."/>
            <person name="Hutchinson M.I."/>
            <person name="Powell A.J."/>
            <person name="Barry K."/>
            <person name="Miller A.N."/>
            <person name="Grigoriev I.V."/>
            <person name="Debuchy R."/>
            <person name="Gladieux P."/>
            <person name="Hiltunen Thoren M."/>
            <person name="Johannesson H."/>
        </authorList>
    </citation>
    <scope>NUCLEOTIDE SEQUENCE</scope>
    <source>
        <strain evidence="14">CBS 990.96</strain>
    </source>
</reference>
<evidence type="ECO:0000256" key="2">
    <source>
        <dbReference type="ARBA" id="ARBA00007534"/>
    </source>
</evidence>
<evidence type="ECO:0000313" key="14">
    <source>
        <dbReference type="EMBL" id="KAK4227892.1"/>
    </source>
</evidence>
<accession>A0AAN7BR02</accession>
<dbReference type="Gene3D" id="3.40.50.1820">
    <property type="entry name" value="alpha/beta hydrolase"/>
    <property type="match status" value="1"/>
</dbReference>
<dbReference type="AlphaFoldDB" id="A0AAN7BR02"/>
<keyword evidence="7" id="KW-0378">Hydrolase</keyword>
<evidence type="ECO:0000313" key="15">
    <source>
        <dbReference type="Proteomes" id="UP001301958"/>
    </source>
</evidence>
<dbReference type="EMBL" id="MU865326">
    <property type="protein sequence ID" value="KAK4227892.1"/>
    <property type="molecule type" value="Genomic_DNA"/>
</dbReference>
<proteinExistence type="inferred from homology"/>
<dbReference type="InterPro" id="IPR011150">
    <property type="entry name" value="Cutinase_monf"/>
</dbReference>
<evidence type="ECO:0000256" key="11">
    <source>
        <dbReference type="PIRSR" id="PIRSR611150-1"/>
    </source>
</evidence>
<evidence type="ECO:0000256" key="1">
    <source>
        <dbReference type="ARBA" id="ARBA00004613"/>
    </source>
</evidence>
<feature type="disulfide bond" evidence="12">
    <location>
        <begin position="59"/>
        <end position="137"/>
    </location>
</feature>
<dbReference type="Proteomes" id="UP001301958">
    <property type="component" value="Unassembled WGS sequence"/>
</dbReference>
<dbReference type="SUPFAM" id="SSF53474">
    <property type="entry name" value="alpha/beta-Hydrolases"/>
    <property type="match status" value="1"/>
</dbReference>
<keyword evidence="15" id="KW-1185">Reference proteome</keyword>
<evidence type="ECO:0000256" key="4">
    <source>
        <dbReference type="ARBA" id="ARBA00022487"/>
    </source>
</evidence>
<feature type="disulfide bond" evidence="12">
    <location>
        <begin position="199"/>
        <end position="206"/>
    </location>
</feature>
<evidence type="ECO:0000256" key="8">
    <source>
        <dbReference type="ARBA" id="ARBA00023026"/>
    </source>
</evidence>
<gene>
    <name evidence="14" type="ORF">QBC38DRAFT_390183</name>
</gene>
<protein>
    <recommendedName>
        <fullName evidence="3">cutinase</fullName>
        <ecNumber evidence="3">3.1.1.74</ecNumber>
    </recommendedName>
</protein>
<keyword evidence="4" id="KW-0719">Serine esterase</keyword>
<dbReference type="GO" id="GO:0050525">
    <property type="term" value="F:cutinase activity"/>
    <property type="evidence" value="ECO:0007669"/>
    <property type="project" value="UniProtKB-EC"/>
</dbReference>
<feature type="active site" description="Nucleophile" evidence="11">
    <location>
        <position position="148"/>
    </location>
</feature>
<keyword evidence="8" id="KW-0843">Virulence</keyword>
<comment type="similarity">
    <text evidence="2">Belongs to the cutinase family.</text>
</comment>
<evidence type="ECO:0000256" key="9">
    <source>
        <dbReference type="ARBA" id="ARBA00023157"/>
    </source>
</evidence>
<comment type="catalytic activity">
    <reaction evidence="10">
        <text>cutin + H2O = cutin monomers.</text>
        <dbReference type="EC" id="3.1.1.74"/>
    </reaction>
</comment>